<reference evidence="2" key="1">
    <citation type="journal article" date="2021" name="Proc. Natl. Acad. Sci. U.S.A.">
        <title>A Catalog of Tens of Thousands of Viruses from Human Metagenomes Reveals Hidden Associations with Chronic Diseases.</title>
        <authorList>
            <person name="Tisza M.J."/>
            <person name="Buck C.B."/>
        </authorList>
    </citation>
    <scope>NUCLEOTIDE SEQUENCE</scope>
    <source>
        <strain evidence="2">CtAxs8</strain>
    </source>
</reference>
<proteinExistence type="predicted"/>
<evidence type="ECO:0000256" key="1">
    <source>
        <dbReference type="SAM" id="Phobius"/>
    </source>
</evidence>
<keyword evidence="1" id="KW-0472">Membrane</keyword>
<organism evidence="2">
    <name type="scientific">Siphoviridae sp. ctAxs8</name>
    <dbReference type="NCBI Taxonomy" id="2825372"/>
    <lineage>
        <taxon>Viruses</taxon>
        <taxon>Duplodnaviria</taxon>
        <taxon>Heunggongvirae</taxon>
        <taxon>Uroviricota</taxon>
        <taxon>Caudoviricetes</taxon>
    </lineage>
</organism>
<feature type="transmembrane region" description="Helical" evidence="1">
    <location>
        <begin position="35"/>
        <end position="54"/>
    </location>
</feature>
<sequence>MLRDFIQFTAKCFFILLIALGTLFLLFAVDFTYILAFLGVYVAIFATCLVVAIIKENNRINKLRIAEQDKNRVKYVIIN</sequence>
<keyword evidence="1" id="KW-0812">Transmembrane</keyword>
<protein>
    <submittedName>
        <fullName evidence="2">Uncharacterized protein</fullName>
    </submittedName>
</protein>
<feature type="transmembrane region" description="Helical" evidence="1">
    <location>
        <begin position="12"/>
        <end position="29"/>
    </location>
</feature>
<name>A0A8S5PN00_9CAUD</name>
<accession>A0A8S5PN00</accession>
<keyword evidence="1" id="KW-1133">Transmembrane helix</keyword>
<dbReference type="EMBL" id="BK015470">
    <property type="protein sequence ID" value="DAE08462.1"/>
    <property type="molecule type" value="Genomic_DNA"/>
</dbReference>
<evidence type="ECO:0000313" key="2">
    <source>
        <dbReference type="EMBL" id="DAE08462.1"/>
    </source>
</evidence>